<dbReference type="CDD" id="cd02440">
    <property type="entry name" value="AdoMet_MTases"/>
    <property type="match status" value="1"/>
</dbReference>
<feature type="compositionally biased region" description="Basic and acidic residues" evidence="12">
    <location>
        <begin position="134"/>
        <end position="147"/>
    </location>
</feature>
<dbReference type="AlphaFoldDB" id="A0A5C5G3C6"/>
<evidence type="ECO:0000256" key="10">
    <source>
        <dbReference type="ARBA" id="ARBA00044712"/>
    </source>
</evidence>
<gene>
    <name evidence="14" type="ORF">DMC30DRAFT_294151</name>
</gene>
<feature type="compositionally biased region" description="Low complexity" evidence="12">
    <location>
        <begin position="103"/>
        <end position="114"/>
    </location>
</feature>
<dbReference type="Gene3D" id="3.40.50.150">
    <property type="entry name" value="Vaccinia Virus protein VP39"/>
    <property type="match status" value="1"/>
</dbReference>
<dbReference type="PROSITE" id="PS51562">
    <property type="entry name" value="RNA_CAP0_MT"/>
    <property type="match status" value="1"/>
</dbReference>
<keyword evidence="7" id="KW-0507">mRNA processing</keyword>
<feature type="compositionally biased region" description="Basic residues" evidence="12">
    <location>
        <begin position="115"/>
        <end position="125"/>
    </location>
</feature>
<feature type="region of interest" description="Disordered" evidence="12">
    <location>
        <begin position="73"/>
        <end position="147"/>
    </location>
</feature>
<comment type="catalytic activity">
    <reaction evidence="10">
        <text>a 5'-end (5'-triphosphoguanosine)-ribonucleoside in mRNA + S-adenosyl-L-methionine = a 5'-end (N(7)-methyl 5'-triphosphoguanosine)-ribonucleoside in mRNA + S-adenosyl-L-homocysteine</text>
        <dbReference type="Rhea" id="RHEA:67008"/>
        <dbReference type="Rhea" id="RHEA-COMP:17166"/>
        <dbReference type="Rhea" id="RHEA-COMP:17167"/>
        <dbReference type="ChEBI" id="CHEBI:57856"/>
        <dbReference type="ChEBI" id="CHEBI:59789"/>
        <dbReference type="ChEBI" id="CHEBI:156461"/>
        <dbReference type="ChEBI" id="CHEBI:167617"/>
        <dbReference type="EC" id="2.1.1.56"/>
    </reaction>
</comment>
<dbReference type="Pfam" id="PF03291">
    <property type="entry name" value="mRNA_G-N7_MeTrfase"/>
    <property type="match status" value="1"/>
</dbReference>
<keyword evidence="5" id="KW-0949">S-adenosyl-L-methionine</keyword>
<evidence type="ECO:0000256" key="6">
    <source>
        <dbReference type="ARBA" id="ARBA00022884"/>
    </source>
</evidence>
<dbReference type="STRING" id="5288.A0A5C5G3C6"/>
<dbReference type="EMBL" id="SOZI01000009">
    <property type="protein sequence ID" value="TNY23598.1"/>
    <property type="molecule type" value="Genomic_DNA"/>
</dbReference>
<evidence type="ECO:0000256" key="2">
    <source>
        <dbReference type="ARBA" id="ARBA00011926"/>
    </source>
</evidence>
<comment type="function">
    <text evidence="1">Responsible for methylating the 5'-cap structure of mRNAs.</text>
</comment>
<dbReference type="InterPro" id="IPR004971">
    <property type="entry name" value="mRNA_G-N7_MeTrfase_dom"/>
</dbReference>
<keyword evidence="3" id="KW-0489">Methyltransferase</keyword>
<keyword evidence="6" id="KW-0694">RNA-binding</keyword>
<evidence type="ECO:0000256" key="7">
    <source>
        <dbReference type="ARBA" id="ARBA00023042"/>
    </source>
</evidence>
<feature type="domain" description="MRNA cap 0 methyltransferase" evidence="13">
    <location>
        <begin position="169"/>
        <end position="448"/>
    </location>
</feature>
<evidence type="ECO:0000256" key="11">
    <source>
        <dbReference type="ARBA" id="ARBA00049739"/>
    </source>
</evidence>
<dbReference type="InterPro" id="IPR039753">
    <property type="entry name" value="RG7MT1"/>
</dbReference>
<dbReference type="GO" id="GO:0005634">
    <property type="term" value="C:nucleus"/>
    <property type="evidence" value="ECO:0007669"/>
    <property type="project" value="TreeGrafter"/>
</dbReference>
<keyword evidence="4" id="KW-0808">Transferase</keyword>
<keyword evidence="15" id="KW-1185">Reference proteome</keyword>
<evidence type="ECO:0000256" key="9">
    <source>
        <dbReference type="ARBA" id="ARBA00033387"/>
    </source>
</evidence>
<evidence type="ECO:0000256" key="5">
    <source>
        <dbReference type="ARBA" id="ARBA00022691"/>
    </source>
</evidence>
<keyword evidence="7" id="KW-0506">mRNA capping</keyword>
<evidence type="ECO:0000313" key="15">
    <source>
        <dbReference type="Proteomes" id="UP000311382"/>
    </source>
</evidence>
<dbReference type="Proteomes" id="UP000311382">
    <property type="component" value="Unassembled WGS sequence"/>
</dbReference>
<dbReference type="OrthoDB" id="10248867at2759"/>
<evidence type="ECO:0000256" key="8">
    <source>
        <dbReference type="ARBA" id="ARBA00032772"/>
    </source>
</evidence>
<dbReference type="PANTHER" id="PTHR12189">
    <property type="entry name" value="MRNA GUANINE-7- METHYLTRANSFERASE"/>
    <property type="match status" value="1"/>
</dbReference>
<evidence type="ECO:0000256" key="3">
    <source>
        <dbReference type="ARBA" id="ARBA00022603"/>
    </source>
</evidence>
<reference evidence="14 15" key="1">
    <citation type="submission" date="2019-03" db="EMBL/GenBank/DDBJ databases">
        <title>Rhodosporidium diobovatum UCD-FST 08-225 genome sequencing, assembly, and annotation.</title>
        <authorList>
            <person name="Fakankun I.U."/>
            <person name="Fristensky B."/>
            <person name="Levin D.B."/>
        </authorList>
    </citation>
    <scope>NUCLEOTIDE SEQUENCE [LARGE SCALE GENOMIC DNA]</scope>
    <source>
        <strain evidence="14 15">UCD-FST 08-225</strain>
    </source>
</reference>
<evidence type="ECO:0000313" key="14">
    <source>
        <dbReference type="EMBL" id="TNY23598.1"/>
    </source>
</evidence>
<dbReference type="InterPro" id="IPR029063">
    <property type="entry name" value="SAM-dependent_MTases_sf"/>
</dbReference>
<evidence type="ECO:0000256" key="4">
    <source>
        <dbReference type="ARBA" id="ARBA00022679"/>
    </source>
</evidence>
<proteinExistence type="predicted"/>
<dbReference type="SUPFAM" id="SSF53335">
    <property type="entry name" value="S-adenosyl-L-methionine-dependent methyltransferases"/>
    <property type="match status" value="1"/>
</dbReference>
<dbReference type="GO" id="GO:0004482">
    <property type="term" value="F:mRNA 5'-cap (guanine-N7-)-methyltransferase activity"/>
    <property type="evidence" value="ECO:0007669"/>
    <property type="project" value="UniProtKB-EC"/>
</dbReference>
<dbReference type="EC" id="2.1.1.56" evidence="2"/>
<protein>
    <recommendedName>
        <fullName evidence="11">mRNA cap guanine-N(7) methyltransferase</fullName>
        <ecNumber evidence="2">2.1.1.56</ecNumber>
    </recommendedName>
    <alternativeName>
        <fullName evidence="8">mRNA (guanine-N(7))-methyltransferase</fullName>
    </alternativeName>
    <alternativeName>
        <fullName evidence="9">mRNA cap methyltransferase</fullName>
    </alternativeName>
</protein>
<dbReference type="GO" id="GO:0003723">
    <property type="term" value="F:RNA binding"/>
    <property type="evidence" value="ECO:0007669"/>
    <property type="project" value="UniProtKB-KW"/>
</dbReference>
<evidence type="ECO:0000259" key="13">
    <source>
        <dbReference type="PROSITE" id="PS51562"/>
    </source>
</evidence>
<name>A0A5C5G3C6_9BASI</name>
<evidence type="ECO:0000256" key="1">
    <source>
        <dbReference type="ARBA" id="ARBA00003378"/>
    </source>
</evidence>
<accession>A0A5C5G3C6</accession>
<dbReference type="PANTHER" id="PTHR12189:SF2">
    <property type="entry name" value="MRNA CAP GUANINE-N7 METHYLTRANSFERASE"/>
    <property type="match status" value="1"/>
</dbReference>
<evidence type="ECO:0000256" key="12">
    <source>
        <dbReference type="SAM" id="MobiDB-lite"/>
    </source>
</evidence>
<sequence length="465" mass="51649">MRGSRPPLPVPLHHTLRAAMSGSLQNLLGSNETLQPAARPYAPTRRVTPASSVLVPISAVELAQCQTSVNPLRTSTTKPLHLGGSHPSTSAVAASLPPPPASLPARPDLALAAAARHHQQPHKRPSSTLNGHQQDQHDQKRWKGSHDTRTVADHYNARPNTNRLARRDSPIIGLKNFNNWIKSVLIAKYGRREGDQTPKIRVLDLGCGKGGDLHKWTRAGTEEYVGIDIAAVSIAQAQERYDTMRGQRFPARFFTLDCFENSIEDVLPASTVPRPFDIVSMQFCMHYAFETEDKVRTMLANVVRYLKPGGVFVGTIPDAKNLFEHLSDPPDPANPLVFGNAVYSVKFDEREWPSAYGHRYTFFLQDAVEEVPEYVVYWDNFVTIAAEYGLSPVYCADFSSIFADEQEDPHFAQLLRRMKVMDDEGNAEMDEDQLDAAMLYLGFAFVKTDEQAGVQTASVEEVGEP</sequence>
<organism evidence="14 15">
    <name type="scientific">Rhodotorula diobovata</name>
    <dbReference type="NCBI Taxonomy" id="5288"/>
    <lineage>
        <taxon>Eukaryota</taxon>
        <taxon>Fungi</taxon>
        <taxon>Dikarya</taxon>
        <taxon>Basidiomycota</taxon>
        <taxon>Pucciniomycotina</taxon>
        <taxon>Microbotryomycetes</taxon>
        <taxon>Sporidiobolales</taxon>
        <taxon>Sporidiobolaceae</taxon>
        <taxon>Rhodotorula</taxon>
    </lineage>
</organism>
<comment type="caution">
    <text evidence="14">The sequence shown here is derived from an EMBL/GenBank/DDBJ whole genome shotgun (WGS) entry which is preliminary data.</text>
</comment>